<feature type="region of interest" description="Disordered" evidence="2">
    <location>
        <begin position="721"/>
        <end position="797"/>
    </location>
</feature>
<feature type="compositionally biased region" description="Polar residues" evidence="2">
    <location>
        <begin position="283"/>
        <end position="294"/>
    </location>
</feature>
<dbReference type="HOGENOM" id="CLU_349512_0_0_1"/>
<evidence type="ECO:0000256" key="2">
    <source>
        <dbReference type="SAM" id="MobiDB-lite"/>
    </source>
</evidence>
<dbReference type="STRING" id="1095629.A0A0C9XSF2"/>
<dbReference type="OrthoDB" id="2800708at2759"/>
<feature type="coiled-coil region" evidence="1">
    <location>
        <begin position="464"/>
        <end position="491"/>
    </location>
</feature>
<feature type="compositionally biased region" description="Basic and acidic residues" evidence="2">
    <location>
        <begin position="450"/>
        <end position="464"/>
    </location>
</feature>
<feature type="region of interest" description="Disordered" evidence="2">
    <location>
        <begin position="564"/>
        <end position="597"/>
    </location>
</feature>
<keyword evidence="3" id="KW-0732">Signal</keyword>
<proteinExistence type="predicted"/>
<feature type="compositionally biased region" description="Polar residues" evidence="2">
    <location>
        <begin position="577"/>
        <end position="591"/>
    </location>
</feature>
<accession>A0A0C9XSF2</accession>
<reference evidence="4 5" key="1">
    <citation type="submission" date="2014-04" db="EMBL/GenBank/DDBJ databases">
        <authorList>
            <consortium name="DOE Joint Genome Institute"/>
            <person name="Kuo A."/>
            <person name="Kohler A."/>
            <person name="Nagy L.G."/>
            <person name="Floudas D."/>
            <person name="Copeland A."/>
            <person name="Barry K.W."/>
            <person name="Cichocki N."/>
            <person name="Veneault-Fourrey C."/>
            <person name="LaButti K."/>
            <person name="Lindquist E.A."/>
            <person name="Lipzen A."/>
            <person name="Lundell T."/>
            <person name="Morin E."/>
            <person name="Murat C."/>
            <person name="Sun H."/>
            <person name="Tunlid A."/>
            <person name="Henrissat B."/>
            <person name="Grigoriev I.V."/>
            <person name="Hibbett D.S."/>
            <person name="Martin F."/>
            <person name="Nordberg H.P."/>
            <person name="Cantor M.N."/>
            <person name="Hua S.X."/>
        </authorList>
    </citation>
    <scope>NUCLEOTIDE SEQUENCE [LARGE SCALE GENOMIC DNA]</scope>
    <source>
        <strain evidence="4 5">LaAM-08-1</strain>
    </source>
</reference>
<feature type="compositionally biased region" description="Polar residues" evidence="2">
    <location>
        <begin position="770"/>
        <end position="782"/>
    </location>
</feature>
<feature type="compositionally biased region" description="Basic and acidic residues" evidence="2">
    <location>
        <begin position="740"/>
        <end position="767"/>
    </location>
</feature>
<keyword evidence="5" id="KW-1185">Reference proteome</keyword>
<protein>
    <recommendedName>
        <fullName evidence="6">Up-regulated during septation protein 1 domain-containing protein</fullName>
    </recommendedName>
</protein>
<keyword evidence="1" id="KW-0175">Coiled coil</keyword>
<evidence type="ECO:0000313" key="5">
    <source>
        <dbReference type="Proteomes" id="UP000054477"/>
    </source>
</evidence>
<evidence type="ECO:0000313" key="4">
    <source>
        <dbReference type="EMBL" id="KIK00682.1"/>
    </source>
</evidence>
<organism evidence="4 5">
    <name type="scientific">Laccaria amethystina LaAM-08-1</name>
    <dbReference type="NCBI Taxonomy" id="1095629"/>
    <lineage>
        <taxon>Eukaryota</taxon>
        <taxon>Fungi</taxon>
        <taxon>Dikarya</taxon>
        <taxon>Basidiomycota</taxon>
        <taxon>Agaricomycotina</taxon>
        <taxon>Agaricomycetes</taxon>
        <taxon>Agaricomycetidae</taxon>
        <taxon>Agaricales</taxon>
        <taxon>Agaricineae</taxon>
        <taxon>Hydnangiaceae</taxon>
        <taxon>Laccaria</taxon>
    </lineage>
</organism>
<dbReference type="EMBL" id="KN838620">
    <property type="protein sequence ID" value="KIK00682.1"/>
    <property type="molecule type" value="Genomic_DNA"/>
</dbReference>
<sequence length="797" mass="88490">MFDSKQWLILRQLYALIAAMGPSGISLSQELAQKDEQIASLESRIQAHTLRTTPIHTRLLSTLDTLDAIQYTHAQEMSAVVKGKKRAEDALKRYVGVVKSAEIERDDMRDACKFRMIIAHFSVPLHPTRPTNEQEAELLNYASGIIQSLRHERDAERKAHEKTREMCEARMCALEAKLCRREAELESQAPLEMTDDEAIRMLELTATRNRALELEIRDLFRRLNEARSSTSPPPRFPPPQAKQSSEATERRPPLDTTLPADESAGRPASWGELAIPPGDVTICPTSPGQMTIRPTSPGDITIRPQASEGTRRPTLPDEITTISAVVEAISNVSTEAAVDNPVVEAFDHQHPMMAEGRDDHRPHPSTESLNNQHVTVAQSPIPRLPPTAPPTGNKTHLAVVTEDLNRQIALLGETVEVFRRERVELKRVVEGEKGKKKGKGEREEEEEKESAELPTDRREEAGPSIELSDRIAALEEECTRLRRSEATLRSEVAAANVKVSEEERRGFTTHTIDRLAALEEECSRLRQSEDTLRSEITATKARENELLAEIYALRTQLSEGAFPATYSEGSLRPPSRKSPSVPQHDQQNPSPLNHHLLEPDEGEASMELATPLIPTSAIAALPRSRSHSRSPHIDIMGYNSDNDNMHLHSPRVNDNANFEFDDPPSFPPPLSPPIGHLIRREGDSPSTTGHSSTFPNLSLSAFPMPPSSAIVLLPPSSAIPLPPSLSRTTSRGQEPASGQEESRERGEDVELNGGRREGGERMDRELEGVQGSNYKQLSNQTGRSKKKNRGDTKRNIF</sequence>
<evidence type="ECO:0008006" key="6">
    <source>
        <dbReference type="Google" id="ProtNLM"/>
    </source>
</evidence>
<feature type="compositionally biased region" description="Pro residues" evidence="2">
    <location>
        <begin position="231"/>
        <end position="240"/>
    </location>
</feature>
<gene>
    <name evidence="4" type="ORF">K443DRAFT_132580</name>
</gene>
<dbReference type="AlphaFoldDB" id="A0A0C9XSF2"/>
<feature type="chain" id="PRO_5002205939" description="Up-regulated during septation protein 1 domain-containing protein" evidence="3">
    <location>
        <begin position="20"/>
        <end position="797"/>
    </location>
</feature>
<feature type="region of interest" description="Disordered" evidence="2">
    <location>
        <begin position="431"/>
        <end position="464"/>
    </location>
</feature>
<feature type="signal peptide" evidence="3">
    <location>
        <begin position="1"/>
        <end position="19"/>
    </location>
</feature>
<evidence type="ECO:0000256" key="3">
    <source>
        <dbReference type="SAM" id="SignalP"/>
    </source>
</evidence>
<feature type="region of interest" description="Disordered" evidence="2">
    <location>
        <begin position="658"/>
        <end position="692"/>
    </location>
</feature>
<feature type="region of interest" description="Disordered" evidence="2">
    <location>
        <begin position="225"/>
        <end position="314"/>
    </location>
</feature>
<reference evidence="5" key="2">
    <citation type="submission" date="2015-01" db="EMBL/GenBank/DDBJ databases">
        <title>Evolutionary Origins and Diversification of the Mycorrhizal Mutualists.</title>
        <authorList>
            <consortium name="DOE Joint Genome Institute"/>
            <consortium name="Mycorrhizal Genomics Consortium"/>
            <person name="Kohler A."/>
            <person name="Kuo A."/>
            <person name="Nagy L.G."/>
            <person name="Floudas D."/>
            <person name="Copeland A."/>
            <person name="Barry K.W."/>
            <person name="Cichocki N."/>
            <person name="Veneault-Fourrey C."/>
            <person name="LaButti K."/>
            <person name="Lindquist E.A."/>
            <person name="Lipzen A."/>
            <person name="Lundell T."/>
            <person name="Morin E."/>
            <person name="Murat C."/>
            <person name="Riley R."/>
            <person name="Ohm R."/>
            <person name="Sun H."/>
            <person name="Tunlid A."/>
            <person name="Henrissat B."/>
            <person name="Grigoriev I.V."/>
            <person name="Hibbett D.S."/>
            <person name="Martin F."/>
        </authorList>
    </citation>
    <scope>NUCLEOTIDE SEQUENCE [LARGE SCALE GENOMIC DNA]</scope>
    <source>
        <strain evidence="5">LaAM-08-1</strain>
    </source>
</reference>
<name>A0A0C9XSF2_9AGAR</name>
<dbReference type="Proteomes" id="UP000054477">
    <property type="component" value="Unassembled WGS sequence"/>
</dbReference>
<evidence type="ECO:0000256" key="1">
    <source>
        <dbReference type="SAM" id="Coils"/>
    </source>
</evidence>